<gene>
    <name evidence="2" type="ORF">LEA_19091</name>
</gene>
<sequence>ALQSTDALGRYLCVGIFAALFWQCIINLGMNLQVLPVIGGHAAVLLGRRVQRGHGVFVLGAGAGGIPQEPPQKAGGAH</sequence>
<evidence type="ECO:0000256" key="1">
    <source>
        <dbReference type="SAM" id="Phobius"/>
    </source>
</evidence>
<comment type="caution">
    <text evidence="2">The sequence shown here is derived from an EMBL/GenBank/DDBJ whole genome shotgun (WGS) entry which is preliminary data.</text>
</comment>
<dbReference type="EMBL" id="AJWY01013120">
    <property type="protein sequence ID" value="EKC48005.1"/>
    <property type="molecule type" value="Genomic_DNA"/>
</dbReference>
<keyword evidence="1" id="KW-0472">Membrane</keyword>
<reference evidence="2" key="1">
    <citation type="journal article" date="2013" name="Environ. Microbiol.">
        <title>Microbiota from the distal guts of lean and obese adolescents exhibit partial functional redundancy besides clear differences in community structure.</title>
        <authorList>
            <person name="Ferrer M."/>
            <person name="Ruiz A."/>
            <person name="Lanza F."/>
            <person name="Haange S.B."/>
            <person name="Oberbach A."/>
            <person name="Till H."/>
            <person name="Bargiela R."/>
            <person name="Campoy C."/>
            <person name="Segura M.T."/>
            <person name="Richter M."/>
            <person name="von Bergen M."/>
            <person name="Seifert J."/>
            <person name="Suarez A."/>
        </authorList>
    </citation>
    <scope>NUCLEOTIDE SEQUENCE</scope>
</reference>
<feature type="non-terminal residue" evidence="2">
    <location>
        <position position="1"/>
    </location>
</feature>
<protein>
    <submittedName>
        <fullName evidence="2">Uncharacterized protein</fullName>
    </submittedName>
</protein>
<name>K1S2U5_9ZZZZ</name>
<dbReference type="AlphaFoldDB" id="K1S2U5"/>
<keyword evidence="1" id="KW-0812">Transmembrane</keyword>
<proteinExistence type="predicted"/>
<feature type="transmembrane region" description="Helical" evidence="1">
    <location>
        <begin position="12"/>
        <end position="30"/>
    </location>
</feature>
<accession>K1S2U5</accession>
<evidence type="ECO:0000313" key="2">
    <source>
        <dbReference type="EMBL" id="EKC48005.1"/>
    </source>
</evidence>
<organism evidence="2">
    <name type="scientific">human gut metagenome</name>
    <dbReference type="NCBI Taxonomy" id="408170"/>
    <lineage>
        <taxon>unclassified sequences</taxon>
        <taxon>metagenomes</taxon>
        <taxon>organismal metagenomes</taxon>
    </lineage>
</organism>
<keyword evidence="1" id="KW-1133">Transmembrane helix</keyword>